<evidence type="ECO:0000313" key="1">
    <source>
        <dbReference type="EMBL" id="GAH06630.1"/>
    </source>
</evidence>
<accession>X1DE78</accession>
<proteinExistence type="predicted"/>
<gene>
    <name evidence="1" type="ORF">S01H4_60875</name>
</gene>
<dbReference type="AlphaFoldDB" id="X1DE78"/>
<name>X1DE78_9ZZZZ</name>
<feature type="non-terminal residue" evidence="1">
    <location>
        <position position="61"/>
    </location>
</feature>
<reference evidence="1" key="1">
    <citation type="journal article" date="2014" name="Front. Microbiol.">
        <title>High frequency of phylogenetically diverse reductive dehalogenase-homologous genes in deep subseafloor sedimentary metagenomes.</title>
        <authorList>
            <person name="Kawai M."/>
            <person name="Futagami T."/>
            <person name="Toyoda A."/>
            <person name="Takaki Y."/>
            <person name="Nishi S."/>
            <person name="Hori S."/>
            <person name="Arai W."/>
            <person name="Tsubouchi T."/>
            <person name="Morono Y."/>
            <person name="Uchiyama I."/>
            <person name="Ito T."/>
            <person name="Fujiyama A."/>
            <person name="Inagaki F."/>
            <person name="Takami H."/>
        </authorList>
    </citation>
    <scope>NUCLEOTIDE SEQUENCE</scope>
    <source>
        <strain evidence="1">Expedition CK06-06</strain>
    </source>
</reference>
<protein>
    <submittedName>
        <fullName evidence="1">Uncharacterized protein</fullName>
    </submittedName>
</protein>
<comment type="caution">
    <text evidence="1">The sequence shown here is derived from an EMBL/GenBank/DDBJ whole genome shotgun (WGS) entry which is preliminary data.</text>
</comment>
<dbReference type="EMBL" id="BART01035984">
    <property type="protein sequence ID" value="GAH06630.1"/>
    <property type="molecule type" value="Genomic_DNA"/>
</dbReference>
<sequence>MTLFCDKDNVDNTSKQGWTISKRGIINVFEYGLTNDDGDIINCETSAIAYDGKNLIMGSDK</sequence>
<organism evidence="1">
    <name type="scientific">marine sediment metagenome</name>
    <dbReference type="NCBI Taxonomy" id="412755"/>
    <lineage>
        <taxon>unclassified sequences</taxon>
        <taxon>metagenomes</taxon>
        <taxon>ecological metagenomes</taxon>
    </lineage>
</organism>